<dbReference type="PANTHER" id="PTHR42788">
    <property type="entry name" value="TAURINE IMPORT ATP-BINDING PROTEIN-RELATED"/>
    <property type="match status" value="1"/>
</dbReference>
<dbReference type="Gene3D" id="3.40.50.300">
    <property type="entry name" value="P-loop containing nucleotide triphosphate hydrolases"/>
    <property type="match status" value="1"/>
</dbReference>
<evidence type="ECO:0000256" key="3">
    <source>
        <dbReference type="ARBA" id="ARBA00022741"/>
    </source>
</evidence>
<keyword evidence="2" id="KW-0813">Transport</keyword>
<dbReference type="AlphaFoldDB" id="A0A1X7DXA5"/>
<keyword evidence="7" id="KW-1185">Reference proteome</keyword>
<organism evidence="6 7">
    <name type="scientific">Xaviernesmea oryzae</name>
    <dbReference type="NCBI Taxonomy" id="464029"/>
    <lineage>
        <taxon>Bacteria</taxon>
        <taxon>Pseudomonadati</taxon>
        <taxon>Pseudomonadota</taxon>
        <taxon>Alphaproteobacteria</taxon>
        <taxon>Hyphomicrobiales</taxon>
        <taxon>Rhizobiaceae</taxon>
        <taxon>Rhizobium/Agrobacterium group</taxon>
        <taxon>Xaviernesmea</taxon>
    </lineage>
</organism>
<reference evidence="7" key="1">
    <citation type="submission" date="2017-04" db="EMBL/GenBank/DDBJ databases">
        <authorList>
            <person name="Varghese N."/>
            <person name="Submissions S."/>
        </authorList>
    </citation>
    <scope>NUCLEOTIDE SEQUENCE [LARGE SCALE GENOMIC DNA]</scope>
    <source>
        <strain evidence="7">B4P</strain>
    </source>
</reference>
<dbReference type="STRING" id="464029.SAMN02982989_0064"/>
<keyword evidence="3" id="KW-0547">Nucleotide-binding</keyword>
<dbReference type="GO" id="GO:0005524">
    <property type="term" value="F:ATP binding"/>
    <property type="evidence" value="ECO:0007669"/>
    <property type="project" value="UniProtKB-KW"/>
</dbReference>
<dbReference type="InterPro" id="IPR027417">
    <property type="entry name" value="P-loop_NTPase"/>
</dbReference>
<gene>
    <name evidence="6" type="ORF">SAMN02982989_0064</name>
</gene>
<dbReference type="InterPro" id="IPR003439">
    <property type="entry name" value="ABC_transporter-like_ATP-bd"/>
</dbReference>
<dbReference type="Pfam" id="PF00005">
    <property type="entry name" value="ABC_tran"/>
    <property type="match status" value="1"/>
</dbReference>
<evidence type="ECO:0000256" key="2">
    <source>
        <dbReference type="ARBA" id="ARBA00022448"/>
    </source>
</evidence>
<evidence type="ECO:0000313" key="7">
    <source>
        <dbReference type="Proteomes" id="UP000192903"/>
    </source>
</evidence>
<evidence type="ECO:0000313" key="6">
    <source>
        <dbReference type="EMBL" id="SMF23447.1"/>
    </source>
</evidence>
<feature type="domain" description="ABC transporter" evidence="5">
    <location>
        <begin position="22"/>
        <end position="255"/>
    </location>
</feature>
<dbReference type="InterPro" id="IPR017871">
    <property type="entry name" value="ABC_transporter-like_CS"/>
</dbReference>
<dbReference type="Proteomes" id="UP000192903">
    <property type="component" value="Unassembled WGS sequence"/>
</dbReference>
<comment type="similarity">
    <text evidence="1">Belongs to the ABC transporter superfamily.</text>
</comment>
<name>A0A1X7DXA5_9HYPH</name>
<sequence length="280" mass="31292">MALKNSMKIDHSETTIDWAPALSVDGIRHYFSPTHAERPFLVLDDINLSIPKGSFVSLVGPSGCGKSTLLRVFAGLIIPTIGRAMLSGEPIEGPNERKGMVFQEDAVFPWLNVQKNVEFGLQMRGMGGRERAEVAREWIELVGLKGFEKSYPRELSGGMRKRVDLARVYASNPEVLLMDEPFGALDALTKLRLQDELLRLWEQSRKTVVFVTHDLDEAVYLSDTVVVMAARPGRISSVYHIDIPRPRRFETRATEQFTALAHRLWGEIEKLEASAGGSSL</sequence>
<accession>A0A1X7DXA5</accession>
<dbReference type="InterPro" id="IPR050166">
    <property type="entry name" value="ABC_transporter_ATP-bind"/>
</dbReference>
<dbReference type="RefSeq" id="WP_234811056.1">
    <property type="nucleotide sequence ID" value="NZ_FXAF01000004.1"/>
</dbReference>
<evidence type="ECO:0000256" key="4">
    <source>
        <dbReference type="ARBA" id="ARBA00022840"/>
    </source>
</evidence>
<dbReference type="EMBL" id="FXAF01000004">
    <property type="protein sequence ID" value="SMF23447.1"/>
    <property type="molecule type" value="Genomic_DNA"/>
</dbReference>
<dbReference type="CDD" id="cd03293">
    <property type="entry name" value="ABC_NrtD_SsuB_transporters"/>
    <property type="match status" value="1"/>
</dbReference>
<proteinExistence type="inferred from homology"/>
<dbReference type="PROSITE" id="PS50893">
    <property type="entry name" value="ABC_TRANSPORTER_2"/>
    <property type="match status" value="1"/>
</dbReference>
<keyword evidence="4 6" id="KW-0067">ATP-binding</keyword>
<protein>
    <submittedName>
        <fullName evidence="6">NitT/TauT family transport system ATP-binding protein</fullName>
    </submittedName>
</protein>
<evidence type="ECO:0000259" key="5">
    <source>
        <dbReference type="PROSITE" id="PS50893"/>
    </source>
</evidence>
<dbReference type="SUPFAM" id="SSF52540">
    <property type="entry name" value="P-loop containing nucleoside triphosphate hydrolases"/>
    <property type="match status" value="1"/>
</dbReference>
<dbReference type="GO" id="GO:0016887">
    <property type="term" value="F:ATP hydrolysis activity"/>
    <property type="evidence" value="ECO:0007669"/>
    <property type="project" value="InterPro"/>
</dbReference>
<dbReference type="PROSITE" id="PS00211">
    <property type="entry name" value="ABC_TRANSPORTER_1"/>
    <property type="match status" value="1"/>
</dbReference>
<dbReference type="PANTHER" id="PTHR42788:SF13">
    <property type="entry name" value="ALIPHATIC SULFONATES IMPORT ATP-BINDING PROTEIN SSUB"/>
    <property type="match status" value="1"/>
</dbReference>
<evidence type="ECO:0000256" key="1">
    <source>
        <dbReference type="ARBA" id="ARBA00005417"/>
    </source>
</evidence>
<dbReference type="SMART" id="SM00382">
    <property type="entry name" value="AAA"/>
    <property type="match status" value="1"/>
</dbReference>
<dbReference type="InterPro" id="IPR003593">
    <property type="entry name" value="AAA+_ATPase"/>
</dbReference>